<sequence length="224" mass="24813">MSEIDDIFASKGKAKLLPTPKSTPLDAKPKKTKKRKTKSMIPTSDDAAPGHNAGNSVPSVPVSNKRPAPETVLDPSSSLLTIKRHKLDIDVTSEAKAKGSKPRKAKEDDTFQDSRGSGSRKKTKEGWKVYKEDELGIGDEGGGKPYCIFYAVHFTSLSYQTLLYVLLIATAVFNRCVIIKRHHMHVLLRFVENIQIYFQSCYDLGPLYFVATGTFEALPVALRI</sequence>
<feature type="compositionally biased region" description="Polar residues" evidence="1">
    <location>
        <begin position="53"/>
        <end position="62"/>
    </location>
</feature>
<keyword evidence="2" id="KW-0472">Membrane</keyword>
<dbReference type="AlphaFoldDB" id="A0A5C3MIJ4"/>
<dbReference type="PANTHER" id="PTHR34066:SF1">
    <property type="entry name" value="DUF1764 FAMILY PROTEIN"/>
    <property type="match status" value="1"/>
</dbReference>
<evidence type="ECO:0000256" key="1">
    <source>
        <dbReference type="SAM" id="MobiDB-lite"/>
    </source>
</evidence>
<dbReference type="Proteomes" id="UP000308652">
    <property type="component" value="Unassembled WGS sequence"/>
</dbReference>
<accession>A0A5C3MIJ4</accession>
<evidence type="ECO:0000313" key="4">
    <source>
        <dbReference type="Proteomes" id="UP000308652"/>
    </source>
</evidence>
<feature type="transmembrane region" description="Helical" evidence="2">
    <location>
        <begin position="161"/>
        <end position="179"/>
    </location>
</feature>
<dbReference type="PANTHER" id="PTHR34066">
    <property type="entry name" value="GROWTH FACTOR 2"/>
    <property type="match status" value="1"/>
</dbReference>
<name>A0A5C3MIJ4_9AGAR</name>
<dbReference type="InterPro" id="IPR013885">
    <property type="entry name" value="DUF1764_euk"/>
</dbReference>
<feature type="region of interest" description="Disordered" evidence="1">
    <location>
        <begin position="93"/>
        <end position="123"/>
    </location>
</feature>
<dbReference type="Pfam" id="PF08576">
    <property type="entry name" value="DUF1764"/>
    <property type="match status" value="1"/>
</dbReference>
<gene>
    <name evidence="3" type="ORF">BDQ12DRAFT_678743</name>
</gene>
<feature type="region of interest" description="Disordered" evidence="1">
    <location>
        <begin position="1"/>
        <end position="77"/>
    </location>
</feature>
<protein>
    <submittedName>
        <fullName evidence="3">Uncharacterized protein</fullName>
    </submittedName>
</protein>
<reference evidence="3 4" key="1">
    <citation type="journal article" date="2019" name="Nat. Ecol. Evol.">
        <title>Megaphylogeny resolves global patterns of mushroom evolution.</title>
        <authorList>
            <person name="Varga T."/>
            <person name="Krizsan K."/>
            <person name="Foldi C."/>
            <person name="Dima B."/>
            <person name="Sanchez-Garcia M."/>
            <person name="Sanchez-Ramirez S."/>
            <person name="Szollosi G.J."/>
            <person name="Szarkandi J.G."/>
            <person name="Papp V."/>
            <person name="Albert L."/>
            <person name="Andreopoulos W."/>
            <person name="Angelini C."/>
            <person name="Antonin V."/>
            <person name="Barry K.W."/>
            <person name="Bougher N.L."/>
            <person name="Buchanan P."/>
            <person name="Buyck B."/>
            <person name="Bense V."/>
            <person name="Catcheside P."/>
            <person name="Chovatia M."/>
            <person name="Cooper J."/>
            <person name="Damon W."/>
            <person name="Desjardin D."/>
            <person name="Finy P."/>
            <person name="Geml J."/>
            <person name="Haridas S."/>
            <person name="Hughes K."/>
            <person name="Justo A."/>
            <person name="Karasinski D."/>
            <person name="Kautmanova I."/>
            <person name="Kiss B."/>
            <person name="Kocsube S."/>
            <person name="Kotiranta H."/>
            <person name="LaButti K.M."/>
            <person name="Lechner B.E."/>
            <person name="Liimatainen K."/>
            <person name="Lipzen A."/>
            <person name="Lukacs Z."/>
            <person name="Mihaltcheva S."/>
            <person name="Morgado L.N."/>
            <person name="Niskanen T."/>
            <person name="Noordeloos M.E."/>
            <person name="Ohm R.A."/>
            <person name="Ortiz-Santana B."/>
            <person name="Ovrebo C."/>
            <person name="Racz N."/>
            <person name="Riley R."/>
            <person name="Savchenko A."/>
            <person name="Shiryaev A."/>
            <person name="Soop K."/>
            <person name="Spirin V."/>
            <person name="Szebenyi C."/>
            <person name="Tomsovsky M."/>
            <person name="Tulloss R.E."/>
            <person name="Uehling J."/>
            <person name="Grigoriev I.V."/>
            <person name="Vagvolgyi C."/>
            <person name="Papp T."/>
            <person name="Martin F.M."/>
            <person name="Miettinen O."/>
            <person name="Hibbett D.S."/>
            <person name="Nagy L.G."/>
        </authorList>
    </citation>
    <scope>NUCLEOTIDE SEQUENCE [LARGE SCALE GENOMIC DNA]</scope>
    <source>
        <strain evidence="3 4">CBS 166.37</strain>
    </source>
</reference>
<organism evidence="3 4">
    <name type="scientific">Crucibulum laeve</name>
    <dbReference type="NCBI Taxonomy" id="68775"/>
    <lineage>
        <taxon>Eukaryota</taxon>
        <taxon>Fungi</taxon>
        <taxon>Dikarya</taxon>
        <taxon>Basidiomycota</taxon>
        <taxon>Agaricomycotina</taxon>
        <taxon>Agaricomycetes</taxon>
        <taxon>Agaricomycetidae</taxon>
        <taxon>Agaricales</taxon>
        <taxon>Agaricineae</taxon>
        <taxon>Nidulariaceae</taxon>
        <taxon>Crucibulum</taxon>
    </lineage>
</organism>
<keyword evidence="2" id="KW-1133">Transmembrane helix</keyword>
<keyword evidence="2" id="KW-0812">Transmembrane</keyword>
<keyword evidence="4" id="KW-1185">Reference proteome</keyword>
<evidence type="ECO:0000256" key="2">
    <source>
        <dbReference type="SAM" id="Phobius"/>
    </source>
</evidence>
<evidence type="ECO:0000313" key="3">
    <source>
        <dbReference type="EMBL" id="TFK41011.1"/>
    </source>
</evidence>
<dbReference type="OrthoDB" id="20835at2759"/>
<dbReference type="EMBL" id="ML213595">
    <property type="protein sequence ID" value="TFK41011.1"/>
    <property type="molecule type" value="Genomic_DNA"/>
</dbReference>
<proteinExistence type="predicted"/>